<evidence type="ECO:0008006" key="5">
    <source>
        <dbReference type="Google" id="ProtNLM"/>
    </source>
</evidence>
<dbReference type="RefSeq" id="WP_132290221.1">
    <property type="nucleotide sequence ID" value="NZ_SKBM01000012.1"/>
</dbReference>
<gene>
    <name evidence="3" type="ORF">EXY23_14010</name>
</gene>
<feature type="compositionally biased region" description="Pro residues" evidence="1">
    <location>
        <begin position="76"/>
        <end position="93"/>
    </location>
</feature>
<dbReference type="EMBL" id="SKBM01000012">
    <property type="protein sequence ID" value="TCZ60884.1"/>
    <property type="molecule type" value="Genomic_DNA"/>
</dbReference>
<comment type="caution">
    <text evidence="3">The sequence shown here is derived from an EMBL/GenBank/DDBJ whole genome shotgun (WGS) entry which is preliminary data.</text>
</comment>
<reference evidence="3 4" key="1">
    <citation type="submission" date="2019-03" db="EMBL/GenBank/DDBJ databases">
        <title>Paracraurococcus aquatilis NE82 genome sequence.</title>
        <authorList>
            <person name="Zhao Y."/>
            <person name="Du Z."/>
        </authorList>
    </citation>
    <scope>NUCLEOTIDE SEQUENCE [LARGE SCALE GENOMIC DNA]</scope>
    <source>
        <strain evidence="3 4">NE82</strain>
    </source>
</reference>
<protein>
    <recommendedName>
        <fullName evidence="5">Sulfur globule protein</fullName>
    </recommendedName>
</protein>
<dbReference type="AlphaFoldDB" id="A0A4R4DMJ2"/>
<evidence type="ECO:0000313" key="3">
    <source>
        <dbReference type="EMBL" id="TCZ60884.1"/>
    </source>
</evidence>
<sequence length="93" mass="10293">MKLKTAFLAALAALPLLAGTASAQGGYGYGYGYGYRPAPGYGHAPPPPRAHGWRAEQARRDWAWRRHEARMHRRYAPPPPPPHGMPGPRGPRW</sequence>
<organism evidence="3 4">
    <name type="scientific">Roseicella aquatilis</name>
    <dbReference type="NCBI Taxonomy" id="2527868"/>
    <lineage>
        <taxon>Bacteria</taxon>
        <taxon>Pseudomonadati</taxon>
        <taxon>Pseudomonadota</taxon>
        <taxon>Alphaproteobacteria</taxon>
        <taxon>Acetobacterales</taxon>
        <taxon>Roseomonadaceae</taxon>
        <taxon>Roseicella</taxon>
    </lineage>
</organism>
<evidence type="ECO:0000256" key="1">
    <source>
        <dbReference type="SAM" id="MobiDB-lite"/>
    </source>
</evidence>
<feature type="region of interest" description="Disordered" evidence="1">
    <location>
        <begin position="71"/>
        <end position="93"/>
    </location>
</feature>
<evidence type="ECO:0000313" key="4">
    <source>
        <dbReference type="Proteomes" id="UP000295023"/>
    </source>
</evidence>
<name>A0A4R4DMJ2_9PROT</name>
<accession>A0A4R4DMJ2</accession>
<keyword evidence="2" id="KW-0732">Signal</keyword>
<feature type="signal peptide" evidence="2">
    <location>
        <begin position="1"/>
        <end position="23"/>
    </location>
</feature>
<keyword evidence="4" id="KW-1185">Reference proteome</keyword>
<proteinExistence type="predicted"/>
<dbReference type="Proteomes" id="UP000295023">
    <property type="component" value="Unassembled WGS sequence"/>
</dbReference>
<feature type="chain" id="PRO_5020460218" description="Sulfur globule protein" evidence="2">
    <location>
        <begin position="24"/>
        <end position="93"/>
    </location>
</feature>
<evidence type="ECO:0000256" key="2">
    <source>
        <dbReference type="SAM" id="SignalP"/>
    </source>
</evidence>